<proteinExistence type="predicted"/>
<dbReference type="SUPFAM" id="SSF52047">
    <property type="entry name" value="RNI-like"/>
    <property type="match status" value="1"/>
</dbReference>
<comment type="caution">
    <text evidence="1">The sequence shown here is derived from an EMBL/GenBank/DDBJ whole genome shotgun (WGS) entry which is preliminary data.</text>
</comment>
<accession>A0AAQ4E9K2</accession>
<feature type="non-terminal residue" evidence="1">
    <location>
        <position position="1"/>
    </location>
</feature>
<dbReference type="InterPro" id="IPR032675">
    <property type="entry name" value="LRR_dom_sf"/>
</dbReference>
<keyword evidence="2" id="KW-1185">Reference proteome</keyword>
<name>A0AAQ4E9K2_AMBAM</name>
<dbReference type="Proteomes" id="UP001321473">
    <property type="component" value="Unassembled WGS sequence"/>
</dbReference>
<protein>
    <submittedName>
        <fullName evidence="1">Uncharacterized protein</fullName>
    </submittedName>
</protein>
<evidence type="ECO:0000313" key="1">
    <source>
        <dbReference type="EMBL" id="KAK8771282.1"/>
    </source>
</evidence>
<gene>
    <name evidence="1" type="ORF">V5799_025474</name>
</gene>
<dbReference type="Gene3D" id="3.80.10.10">
    <property type="entry name" value="Ribonuclease Inhibitor"/>
    <property type="match status" value="1"/>
</dbReference>
<reference evidence="1 2" key="1">
    <citation type="journal article" date="2023" name="Arcadia Sci">
        <title>De novo assembly of a long-read Amblyomma americanum tick genome.</title>
        <authorList>
            <person name="Chou S."/>
            <person name="Poskanzer K.E."/>
            <person name="Rollins M."/>
            <person name="Thuy-Boun P.S."/>
        </authorList>
    </citation>
    <scope>NUCLEOTIDE SEQUENCE [LARGE SCALE GENOMIC DNA]</scope>
    <source>
        <strain evidence="1">F_SG_1</strain>
        <tissue evidence="1">Salivary glands</tissue>
    </source>
</reference>
<dbReference type="EMBL" id="JARKHS020019945">
    <property type="protein sequence ID" value="KAK8771282.1"/>
    <property type="molecule type" value="Genomic_DNA"/>
</dbReference>
<organism evidence="1 2">
    <name type="scientific">Amblyomma americanum</name>
    <name type="common">Lone star tick</name>
    <dbReference type="NCBI Taxonomy" id="6943"/>
    <lineage>
        <taxon>Eukaryota</taxon>
        <taxon>Metazoa</taxon>
        <taxon>Ecdysozoa</taxon>
        <taxon>Arthropoda</taxon>
        <taxon>Chelicerata</taxon>
        <taxon>Arachnida</taxon>
        <taxon>Acari</taxon>
        <taxon>Parasitiformes</taxon>
        <taxon>Ixodida</taxon>
        <taxon>Ixodoidea</taxon>
        <taxon>Ixodidae</taxon>
        <taxon>Amblyomminae</taxon>
        <taxon>Amblyomma</taxon>
    </lineage>
</organism>
<evidence type="ECO:0000313" key="2">
    <source>
        <dbReference type="Proteomes" id="UP001321473"/>
    </source>
</evidence>
<sequence>HTCKMAGTKWKSVTEYAAYLASVDQQLPAANLLARQLHSLRSPSTNTRFRLPLNCTVCWSNPTATCPVVLNLLPVLNEYFFYMGIKAFEVAPGRLALDASELRINFGNNLHIQATLLHCLLTRHRCVEVVEGLCFVLPRYLQLFCDALRSSVLRTLRLDKCWLTGTAVESIVAAIRDSEHIAELSWNECVITSGNLQAAEGAVAAYIANAKFLRILDVQDVLLLCKSVTLVKSLEKNVSIESLFISSSMLLDPGLIY</sequence>
<dbReference type="AlphaFoldDB" id="A0AAQ4E9K2"/>